<dbReference type="SUPFAM" id="SSF55347">
    <property type="entry name" value="Glyceraldehyde-3-phosphate dehydrogenase-like, C-terminal domain"/>
    <property type="match status" value="1"/>
</dbReference>
<dbReference type="GO" id="GO:0000166">
    <property type="term" value="F:nucleotide binding"/>
    <property type="evidence" value="ECO:0007669"/>
    <property type="project" value="InterPro"/>
</dbReference>
<dbReference type="AlphaFoldDB" id="A0A6J4QFC5"/>
<dbReference type="Pfam" id="PF19051">
    <property type="entry name" value="GFO_IDH_MocA_C2"/>
    <property type="match status" value="1"/>
</dbReference>
<gene>
    <name evidence="3" type="ORF">AVDCRST_MAG64-4023</name>
</gene>
<dbReference type="EMBL" id="CADCUQ010000932">
    <property type="protein sequence ID" value="CAA9439260.1"/>
    <property type="molecule type" value="Genomic_DNA"/>
</dbReference>
<evidence type="ECO:0000313" key="3">
    <source>
        <dbReference type="EMBL" id="CAA9439260.1"/>
    </source>
</evidence>
<sequence>MSKPITRRRFVQTSLAATAAASVIGGRPRLLRAANQVSANEKLNVAFVGTGGQASSDFDAIVGAPGVRVVAMCDIDDNRLDEAMTKPAAADAKRYNDYRKMIEEMDKGIDAVVVAIPDHQHYHASMYAIKHGKHVYCEKPLCHDVWEARRLTEAAREKKVVTQMGTQIHGGDNYRRVVEKIRAGAIGKVSRVHVFVGGSYKGHKITEQTPVPPGVNWDLWLGTAPEWPYSPKLHPFAWRGWWDFGGGMLADMACHHMDLPTWALGLTAPTTVHAEGPEPDPVGGPEWLKVHYEYPAVGDRGPVHLTWYHGGKRPEEFENGKAPKDWGNGCLFVGDKGMMAADYGQHKLLPEERFKDYKAPEPTIAASVGHYAEWVKACRENAPQAALCRFDYAGPLTEAVLLGNVSHRLGGKKLEWDSAALKCTNAPEADKIIKRDFRKGWEI</sequence>
<dbReference type="InterPro" id="IPR043906">
    <property type="entry name" value="Gfo/Idh/MocA_OxRdtase_bact_C"/>
</dbReference>
<evidence type="ECO:0000259" key="2">
    <source>
        <dbReference type="Pfam" id="PF19051"/>
    </source>
</evidence>
<dbReference type="PANTHER" id="PTHR43818">
    <property type="entry name" value="BCDNA.GH03377"/>
    <property type="match status" value="1"/>
</dbReference>
<dbReference type="PROSITE" id="PS51318">
    <property type="entry name" value="TAT"/>
    <property type="match status" value="1"/>
</dbReference>
<evidence type="ECO:0000259" key="1">
    <source>
        <dbReference type="Pfam" id="PF01408"/>
    </source>
</evidence>
<name>A0A6J4QFC5_9BACT</name>
<reference evidence="3" key="1">
    <citation type="submission" date="2020-02" db="EMBL/GenBank/DDBJ databases">
        <authorList>
            <person name="Meier V. D."/>
        </authorList>
    </citation>
    <scope>NUCLEOTIDE SEQUENCE</scope>
    <source>
        <strain evidence="3">AVDCRST_MAG64</strain>
    </source>
</reference>
<dbReference type="InterPro" id="IPR050463">
    <property type="entry name" value="Gfo/Idh/MocA_oxidrdct_glycsds"/>
</dbReference>
<accession>A0A6J4QFC5</accession>
<feature type="domain" description="Gfo/Idh/MocA-like oxidoreductase N-terminal" evidence="1">
    <location>
        <begin position="43"/>
        <end position="165"/>
    </location>
</feature>
<proteinExistence type="predicted"/>
<dbReference type="InterPro" id="IPR006311">
    <property type="entry name" value="TAT_signal"/>
</dbReference>
<organism evidence="3">
    <name type="scientific">uncultured Phycisphaerae bacterium</name>
    <dbReference type="NCBI Taxonomy" id="904963"/>
    <lineage>
        <taxon>Bacteria</taxon>
        <taxon>Pseudomonadati</taxon>
        <taxon>Planctomycetota</taxon>
        <taxon>Phycisphaerae</taxon>
        <taxon>environmental samples</taxon>
    </lineage>
</organism>
<dbReference type="InterPro" id="IPR036291">
    <property type="entry name" value="NAD(P)-bd_dom_sf"/>
</dbReference>
<feature type="domain" description="Gfo/Idh/MocA-like oxidoreductase bacterial type C-terminal" evidence="2">
    <location>
        <begin position="200"/>
        <end position="294"/>
    </location>
</feature>
<dbReference type="SUPFAM" id="SSF51735">
    <property type="entry name" value="NAD(P)-binding Rossmann-fold domains"/>
    <property type="match status" value="1"/>
</dbReference>
<protein>
    <submittedName>
        <fullName evidence="3">GH109</fullName>
    </submittedName>
</protein>
<dbReference type="Gene3D" id="3.30.360.10">
    <property type="entry name" value="Dihydrodipicolinate Reductase, domain 2"/>
    <property type="match status" value="1"/>
</dbReference>
<dbReference type="PANTHER" id="PTHR43818:SF10">
    <property type="entry name" value="NADH-DEPENDENT DEHYDROGENASE-RELATED"/>
    <property type="match status" value="1"/>
</dbReference>
<dbReference type="Gene3D" id="3.40.50.720">
    <property type="entry name" value="NAD(P)-binding Rossmann-like Domain"/>
    <property type="match status" value="1"/>
</dbReference>
<dbReference type="Pfam" id="PF01408">
    <property type="entry name" value="GFO_IDH_MocA"/>
    <property type="match status" value="1"/>
</dbReference>
<dbReference type="InterPro" id="IPR000683">
    <property type="entry name" value="Gfo/Idh/MocA-like_OxRdtase_N"/>
</dbReference>